<dbReference type="EMBL" id="LBIC01000009">
    <property type="protein sequence ID" value="KKW90642.1"/>
    <property type="molecule type" value="Genomic_DNA"/>
</dbReference>
<comment type="similarity">
    <text evidence="2">Belongs to the cytochrome c oxidase subunit 2 family.</text>
</comment>
<keyword evidence="5 18" id="KW-0349">Heme</keyword>
<dbReference type="InterPro" id="IPR014222">
    <property type="entry name" value="Cyt_c_oxidase_su2"/>
</dbReference>
<organism evidence="22 23">
    <name type="scientific">Sphingobium chungbukense</name>
    <dbReference type="NCBI Taxonomy" id="56193"/>
    <lineage>
        <taxon>Bacteria</taxon>
        <taxon>Pseudomonadati</taxon>
        <taxon>Pseudomonadota</taxon>
        <taxon>Alphaproteobacteria</taxon>
        <taxon>Sphingomonadales</taxon>
        <taxon>Sphingomonadaceae</taxon>
        <taxon>Sphingobium</taxon>
    </lineage>
</organism>
<keyword evidence="9" id="KW-1278">Translocase</keyword>
<dbReference type="PROSITE" id="PS00078">
    <property type="entry name" value="COX2"/>
    <property type="match status" value="1"/>
</dbReference>
<dbReference type="PROSITE" id="PS51007">
    <property type="entry name" value="CYTC"/>
    <property type="match status" value="1"/>
</dbReference>
<dbReference type="Pfam" id="PF00034">
    <property type="entry name" value="Cytochrom_C"/>
    <property type="match status" value="1"/>
</dbReference>
<evidence type="ECO:0000256" key="15">
    <source>
        <dbReference type="ARBA" id="ARBA00024688"/>
    </source>
</evidence>
<evidence type="ECO:0000256" key="8">
    <source>
        <dbReference type="ARBA" id="ARBA00022723"/>
    </source>
</evidence>
<name>A0A0M3AKL6_9SPHN</name>
<dbReference type="SUPFAM" id="SSF49503">
    <property type="entry name" value="Cupredoxins"/>
    <property type="match status" value="1"/>
</dbReference>
<dbReference type="Gene3D" id="1.10.760.10">
    <property type="entry name" value="Cytochrome c-like domain"/>
    <property type="match status" value="1"/>
</dbReference>
<dbReference type="InterPro" id="IPR036909">
    <property type="entry name" value="Cyt_c-like_dom_sf"/>
</dbReference>
<dbReference type="InterPro" id="IPR001505">
    <property type="entry name" value="Copper_CuA"/>
</dbReference>
<dbReference type="GO" id="GO:0042773">
    <property type="term" value="P:ATP synthesis coupled electron transport"/>
    <property type="evidence" value="ECO:0007669"/>
    <property type="project" value="TreeGrafter"/>
</dbReference>
<keyword evidence="8 18" id="KW-0479">Metal-binding</keyword>
<feature type="domain" description="Cytochrome oxidase subunit II copper A binding" evidence="20">
    <location>
        <begin position="97"/>
        <end position="208"/>
    </location>
</feature>
<dbReference type="GO" id="GO:0004129">
    <property type="term" value="F:cytochrome-c oxidase activity"/>
    <property type="evidence" value="ECO:0007669"/>
    <property type="project" value="UniProtKB-EC"/>
</dbReference>
<evidence type="ECO:0000256" key="17">
    <source>
        <dbReference type="ARBA" id="ARBA00047816"/>
    </source>
</evidence>
<evidence type="ECO:0000256" key="19">
    <source>
        <dbReference type="SAM" id="Phobius"/>
    </source>
</evidence>
<protein>
    <recommendedName>
        <fullName evidence="3">cytochrome-c oxidase</fullName>
        <ecNumber evidence="3">7.1.1.9</ecNumber>
    </recommendedName>
    <alternativeName>
        <fullName evidence="16">Cytochrome aa3 subunit 2</fullName>
    </alternativeName>
</protein>
<evidence type="ECO:0000256" key="11">
    <source>
        <dbReference type="ARBA" id="ARBA00022989"/>
    </source>
</evidence>
<evidence type="ECO:0000256" key="12">
    <source>
        <dbReference type="ARBA" id="ARBA00023004"/>
    </source>
</evidence>
<keyword evidence="4" id="KW-0813">Transport</keyword>
<dbReference type="InterPro" id="IPR008972">
    <property type="entry name" value="Cupredoxin"/>
</dbReference>
<keyword evidence="10" id="KW-0249">Electron transport</keyword>
<keyword evidence="13" id="KW-0186">Copper</keyword>
<evidence type="ECO:0000313" key="22">
    <source>
        <dbReference type="EMBL" id="KKW90642.1"/>
    </source>
</evidence>
<comment type="caution">
    <text evidence="22">The sequence shown here is derived from an EMBL/GenBank/DDBJ whole genome shotgun (WGS) entry which is preliminary data.</text>
</comment>
<dbReference type="SUPFAM" id="SSF81464">
    <property type="entry name" value="Cytochrome c oxidase subunit II-like, transmembrane region"/>
    <property type="match status" value="1"/>
</dbReference>
<dbReference type="InterPro" id="IPR045187">
    <property type="entry name" value="CcO_II"/>
</dbReference>
<evidence type="ECO:0000256" key="10">
    <source>
        <dbReference type="ARBA" id="ARBA00022982"/>
    </source>
</evidence>
<dbReference type="Proteomes" id="UP000033874">
    <property type="component" value="Unassembled WGS sequence"/>
</dbReference>
<evidence type="ECO:0000259" key="21">
    <source>
        <dbReference type="PROSITE" id="PS51007"/>
    </source>
</evidence>
<dbReference type="EC" id="7.1.1.9" evidence="3"/>
<keyword evidence="7 19" id="KW-0812">Transmembrane</keyword>
<accession>A0A0M3AKL6</accession>
<reference evidence="22 23" key="1">
    <citation type="submission" date="2015-04" db="EMBL/GenBank/DDBJ databases">
        <title>Genome sequence of aromatic hydrocarbons-degrading Sphingobium chungbukense DJ77.</title>
        <authorList>
            <person name="Kim Y.-C."/>
            <person name="Chae J.-C."/>
        </authorList>
    </citation>
    <scope>NUCLEOTIDE SEQUENCE [LARGE SCALE GENOMIC DNA]</scope>
    <source>
        <strain evidence="22 23">DJ77</strain>
    </source>
</reference>
<evidence type="ECO:0000256" key="14">
    <source>
        <dbReference type="ARBA" id="ARBA00023136"/>
    </source>
</evidence>
<dbReference type="GO" id="GO:0016020">
    <property type="term" value="C:membrane"/>
    <property type="evidence" value="ECO:0007669"/>
    <property type="project" value="UniProtKB-SubCell"/>
</dbReference>
<dbReference type="GO" id="GO:0005507">
    <property type="term" value="F:copper ion binding"/>
    <property type="evidence" value="ECO:0007669"/>
    <property type="project" value="InterPro"/>
</dbReference>
<proteinExistence type="inferred from homology"/>
<dbReference type="STRING" id="56193.YP76_18910"/>
<evidence type="ECO:0000256" key="5">
    <source>
        <dbReference type="ARBA" id="ARBA00022617"/>
    </source>
</evidence>
<feature type="transmembrane region" description="Helical" evidence="19">
    <location>
        <begin position="68"/>
        <end position="90"/>
    </location>
</feature>
<feature type="transmembrane region" description="Helical" evidence="19">
    <location>
        <begin position="21"/>
        <end position="48"/>
    </location>
</feature>
<dbReference type="InterPro" id="IPR002429">
    <property type="entry name" value="CcO_II-like_C"/>
</dbReference>
<dbReference type="InterPro" id="IPR009056">
    <property type="entry name" value="Cyt_c-like_dom"/>
</dbReference>
<dbReference type="PATRIC" id="fig|56193.3.peg.3977"/>
<evidence type="ECO:0000256" key="9">
    <source>
        <dbReference type="ARBA" id="ARBA00022967"/>
    </source>
</evidence>
<comment type="function">
    <text evidence="15">Subunits I and II form the functional core of the enzyme complex. Electrons originating in cytochrome c are transferred via heme a and Cu(A) to the binuclear center formed by heme a3 and Cu(B).</text>
</comment>
<dbReference type="Gene3D" id="1.10.287.90">
    <property type="match status" value="1"/>
</dbReference>
<dbReference type="PANTHER" id="PTHR22888:SF9">
    <property type="entry name" value="CYTOCHROME C OXIDASE SUBUNIT 2"/>
    <property type="match status" value="1"/>
</dbReference>
<comment type="subcellular location">
    <subcellularLocation>
        <location evidence="1">Membrane</location>
        <topology evidence="1">Multi-pass membrane protein</topology>
    </subcellularLocation>
</comment>
<keyword evidence="23" id="KW-1185">Reference proteome</keyword>
<evidence type="ECO:0000256" key="1">
    <source>
        <dbReference type="ARBA" id="ARBA00004141"/>
    </source>
</evidence>
<sequence length="324" mass="36061">MSHRFFLWPEQASHHAGQVDLLIGAFGVMVWLLTLPVFVLMAFFAIRYRTSRDVNREHASSGNVWLEVSWSVIPFLLTLGFFVWATALYFNLRRPPADATTINVVAKQWMWKYQHGEGAREINDLHVPMGRPVKLVMISQDVIHSLYVPALRIKQDVLPGRYTTMWFTADKPGIYPLRCAEFCGTDHSVMGGRLIVMRQQDYADWMARNRDAGEDETLAASGARLFRSAGCSGCHGAASAVHAPPLEGLFGGPVGLSGGRTLIADEQYLHDSIMLPNKDVAAGYRPIMPTYGNVLKPEEVNALVAYLKDIGGGEPGTRQEDRDE</sequence>
<keyword evidence="6" id="KW-0679">Respiratory chain</keyword>
<evidence type="ECO:0000256" key="7">
    <source>
        <dbReference type="ARBA" id="ARBA00022692"/>
    </source>
</evidence>
<gene>
    <name evidence="22" type="ORF">YP76_18910</name>
</gene>
<evidence type="ECO:0000256" key="16">
    <source>
        <dbReference type="ARBA" id="ARBA00031399"/>
    </source>
</evidence>
<dbReference type="GO" id="GO:0020037">
    <property type="term" value="F:heme binding"/>
    <property type="evidence" value="ECO:0007669"/>
    <property type="project" value="InterPro"/>
</dbReference>
<dbReference type="PANTHER" id="PTHR22888">
    <property type="entry name" value="CYTOCHROME C OXIDASE, SUBUNIT II"/>
    <property type="match status" value="1"/>
</dbReference>
<dbReference type="Gene3D" id="2.60.40.420">
    <property type="entry name" value="Cupredoxins - blue copper proteins"/>
    <property type="match status" value="1"/>
</dbReference>
<keyword evidence="11 19" id="KW-1133">Transmembrane helix</keyword>
<evidence type="ECO:0000256" key="13">
    <source>
        <dbReference type="ARBA" id="ARBA00023008"/>
    </source>
</evidence>
<keyword evidence="12 18" id="KW-0408">Iron</keyword>
<dbReference type="NCBIfam" id="TIGR02866">
    <property type="entry name" value="CoxB"/>
    <property type="match status" value="1"/>
</dbReference>
<dbReference type="GO" id="GO:0016491">
    <property type="term" value="F:oxidoreductase activity"/>
    <property type="evidence" value="ECO:0007669"/>
    <property type="project" value="InterPro"/>
</dbReference>
<evidence type="ECO:0000313" key="23">
    <source>
        <dbReference type="Proteomes" id="UP000033874"/>
    </source>
</evidence>
<dbReference type="SUPFAM" id="SSF46626">
    <property type="entry name" value="Cytochrome c"/>
    <property type="match status" value="1"/>
</dbReference>
<evidence type="ECO:0000259" key="20">
    <source>
        <dbReference type="PROSITE" id="PS50857"/>
    </source>
</evidence>
<evidence type="ECO:0000256" key="6">
    <source>
        <dbReference type="ARBA" id="ARBA00022660"/>
    </source>
</evidence>
<evidence type="ECO:0000256" key="4">
    <source>
        <dbReference type="ARBA" id="ARBA00022448"/>
    </source>
</evidence>
<dbReference type="RefSeq" id="WP_046765142.1">
    <property type="nucleotide sequence ID" value="NZ_LBIC01000009.1"/>
</dbReference>
<evidence type="ECO:0000256" key="18">
    <source>
        <dbReference type="PROSITE-ProRule" id="PRU00433"/>
    </source>
</evidence>
<comment type="catalytic activity">
    <reaction evidence="17">
        <text>4 Fe(II)-[cytochrome c] + O2 + 8 H(+)(in) = 4 Fe(III)-[cytochrome c] + 2 H2O + 4 H(+)(out)</text>
        <dbReference type="Rhea" id="RHEA:11436"/>
        <dbReference type="Rhea" id="RHEA-COMP:10350"/>
        <dbReference type="Rhea" id="RHEA-COMP:14399"/>
        <dbReference type="ChEBI" id="CHEBI:15377"/>
        <dbReference type="ChEBI" id="CHEBI:15378"/>
        <dbReference type="ChEBI" id="CHEBI:15379"/>
        <dbReference type="ChEBI" id="CHEBI:29033"/>
        <dbReference type="ChEBI" id="CHEBI:29034"/>
        <dbReference type="EC" id="7.1.1.9"/>
    </reaction>
</comment>
<evidence type="ECO:0000256" key="2">
    <source>
        <dbReference type="ARBA" id="ARBA00007866"/>
    </source>
</evidence>
<feature type="domain" description="Cytochrome c" evidence="21">
    <location>
        <begin position="217"/>
        <end position="311"/>
    </location>
</feature>
<evidence type="ECO:0000256" key="3">
    <source>
        <dbReference type="ARBA" id="ARBA00012949"/>
    </source>
</evidence>
<keyword evidence="14 19" id="KW-0472">Membrane</keyword>
<dbReference type="PROSITE" id="PS50857">
    <property type="entry name" value="COX2_CUA"/>
    <property type="match status" value="1"/>
</dbReference>
<dbReference type="Pfam" id="PF00116">
    <property type="entry name" value="COX2"/>
    <property type="match status" value="1"/>
</dbReference>
<dbReference type="CDD" id="cd13915">
    <property type="entry name" value="CuRO_HCO_II_like_2"/>
    <property type="match status" value="1"/>
</dbReference>
<dbReference type="AlphaFoldDB" id="A0A0M3AKL6"/>
<dbReference type="InterPro" id="IPR036257">
    <property type="entry name" value="Cyt_c_oxidase_su2_TM_sf"/>
</dbReference>